<accession>X1LIU6</accession>
<evidence type="ECO:0000259" key="1">
    <source>
        <dbReference type="Pfam" id="PF11495"/>
    </source>
</evidence>
<gene>
    <name evidence="2" type="ORF">S06H3_23267</name>
</gene>
<feature type="non-terminal residue" evidence="2">
    <location>
        <position position="1"/>
    </location>
</feature>
<dbReference type="EMBL" id="BARV01012612">
    <property type="protein sequence ID" value="GAI05766.1"/>
    <property type="molecule type" value="Genomic_DNA"/>
</dbReference>
<evidence type="ECO:0000313" key="2">
    <source>
        <dbReference type="EMBL" id="GAI05766.1"/>
    </source>
</evidence>
<dbReference type="AlphaFoldDB" id="X1LIU6"/>
<comment type="caution">
    <text evidence="2">The sequence shown here is derived from an EMBL/GenBank/DDBJ whole genome shotgun (WGS) entry which is preliminary data.</text>
</comment>
<dbReference type="Gene3D" id="2.30.30.690">
    <property type="match status" value="1"/>
</dbReference>
<dbReference type="Pfam" id="PF11495">
    <property type="entry name" value="Regulator_TrmB"/>
    <property type="match status" value="1"/>
</dbReference>
<protein>
    <recommendedName>
        <fullName evidence="1">Transcription regulator TrmB C-terminal domain-containing protein</fullName>
    </recommendedName>
</protein>
<dbReference type="InterPro" id="IPR021586">
    <property type="entry name" value="Tscrpt_reg_TrmB_C"/>
</dbReference>
<dbReference type="SUPFAM" id="SSF159071">
    <property type="entry name" value="TrmB C-terminal domain-like"/>
    <property type="match status" value="1"/>
</dbReference>
<sequence>FLSESFYEVWKRAKPISPEEDLKGLPKTFRSQRMAMVEIKNLLKRGEVRVVVKGRYTGSSDAFEGEGTVVGLTDNELHKNFILGFPDGRTLTIGGFYSMLEDIEAERITILKVG</sequence>
<feature type="domain" description="Transcription regulator TrmB C-terminal" evidence="1">
    <location>
        <begin position="2"/>
        <end position="110"/>
    </location>
</feature>
<reference evidence="2" key="1">
    <citation type="journal article" date="2014" name="Front. Microbiol.">
        <title>High frequency of phylogenetically diverse reductive dehalogenase-homologous genes in deep subseafloor sedimentary metagenomes.</title>
        <authorList>
            <person name="Kawai M."/>
            <person name="Futagami T."/>
            <person name="Toyoda A."/>
            <person name="Takaki Y."/>
            <person name="Nishi S."/>
            <person name="Hori S."/>
            <person name="Arai W."/>
            <person name="Tsubouchi T."/>
            <person name="Morono Y."/>
            <person name="Uchiyama I."/>
            <person name="Ito T."/>
            <person name="Fujiyama A."/>
            <person name="Inagaki F."/>
            <person name="Takami H."/>
        </authorList>
    </citation>
    <scope>NUCLEOTIDE SEQUENCE</scope>
    <source>
        <strain evidence="2">Expedition CK06-06</strain>
    </source>
</reference>
<organism evidence="2">
    <name type="scientific">marine sediment metagenome</name>
    <dbReference type="NCBI Taxonomy" id="412755"/>
    <lineage>
        <taxon>unclassified sequences</taxon>
        <taxon>metagenomes</taxon>
        <taxon>ecological metagenomes</taxon>
    </lineage>
</organism>
<name>X1LIU6_9ZZZZ</name>
<proteinExistence type="predicted"/>